<dbReference type="InterPro" id="IPR050215">
    <property type="entry name" value="Thiolase-like_sf_Thiolase"/>
</dbReference>
<dbReference type="Proteomes" id="UP000002605">
    <property type="component" value="Chromosome 2"/>
</dbReference>
<feature type="active site" description="Proton acceptor" evidence="6">
    <location>
        <position position="349"/>
    </location>
</feature>
<accession>B9WAD2</accession>
<comment type="pathway">
    <text evidence="1">Lipid metabolism; fatty acid metabolism.</text>
</comment>
<dbReference type="PROSITE" id="PS00737">
    <property type="entry name" value="THIOLASE_2"/>
    <property type="match status" value="1"/>
</dbReference>
<dbReference type="HOGENOM" id="CLU_031026_1_1_1"/>
<proteinExistence type="inferred from homology"/>
<dbReference type="Gene3D" id="3.40.47.10">
    <property type="match status" value="2"/>
</dbReference>
<dbReference type="EMBL" id="FM992689">
    <property type="protein sequence ID" value="CAX43351.1"/>
    <property type="molecule type" value="Genomic_DNA"/>
</dbReference>
<evidence type="ECO:0000256" key="7">
    <source>
        <dbReference type="RuleBase" id="RU003557"/>
    </source>
</evidence>
<dbReference type="PANTHER" id="PTHR43853:SF9">
    <property type="entry name" value="ACETYL-COA C-ACETYLTRANSFERASE"/>
    <property type="match status" value="1"/>
</dbReference>
<organism evidence="11 12">
    <name type="scientific">Candida dubliniensis (strain CD36 / ATCC MYA-646 / CBS 7987 / NCPF 3949 / NRRL Y-17841)</name>
    <name type="common">Yeast</name>
    <dbReference type="NCBI Taxonomy" id="573826"/>
    <lineage>
        <taxon>Eukaryota</taxon>
        <taxon>Fungi</taxon>
        <taxon>Dikarya</taxon>
        <taxon>Ascomycota</taxon>
        <taxon>Saccharomycotina</taxon>
        <taxon>Pichiomycetes</taxon>
        <taxon>Debaryomycetaceae</taxon>
        <taxon>Candida/Lodderomyces clade</taxon>
        <taxon>Candida</taxon>
    </lineage>
</organism>
<dbReference type="Pfam" id="PF02803">
    <property type="entry name" value="Thiolase_C"/>
    <property type="match status" value="1"/>
</dbReference>
<dbReference type="EC" id="2.3.1.16" evidence="11"/>
<comment type="catalytic activity">
    <reaction evidence="5">
        <text>an acyl-CoA + acetyl-CoA = a 3-oxoacyl-CoA + CoA</text>
        <dbReference type="Rhea" id="RHEA:21564"/>
        <dbReference type="ChEBI" id="CHEBI:57287"/>
        <dbReference type="ChEBI" id="CHEBI:57288"/>
        <dbReference type="ChEBI" id="CHEBI:58342"/>
        <dbReference type="ChEBI" id="CHEBI:90726"/>
        <dbReference type="EC" id="2.3.1.16"/>
    </reaction>
</comment>
<protein>
    <submittedName>
        <fullName evidence="11">3-ketoacyl-coa thiolase, peroxisomal, putative</fullName>
        <ecNumber evidence="11">2.3.1.16</ecNumber>
    </submittedName>
</protein>
<comment type="similarity">
    <text evidence="2 7">Belongs to the thiolase-like superfamily. Thiolase family.</text>
</comment>
<evidence type="ECO:0000259" key="9">
    <source>
        <dbReference type="Pfam" id="PF02803"/>
    </source>
</evidence>
<dbReference type="PIRSF" id="PIRSF000429">
    <property type="entry name" value="Ac-CoA_Ac_transf"/>
    <property type="match status" value="1"/>
</dbReference>
<sequence>MFKKSANDIVIIAAKRTPITKSIKGGLSRLFPEEILHQVVKGTISESQFDLNLIDDVLVGAVLQTLGGQKASALAIKKIGFPLKTTVNTINRQCASSAQAITYQAGSLRSGENQFVIAAGVESMTHDYFPHRGIPTRISESFLADVSDEAKNVLMPMGITSENVATKYGISRKQQDEFALDSHLKADKATQSGHFAKEIIPIQTTDESNQSVLVTKDDGIRGGSTIEKLSNLKPVFKDDGTTTAGNSSQISDGGSAVILTTRQNAEKLGIVPIARFIGSSVAGVPSGLMGIGPSAAIPQLLSRLNVDTKDIDIFELNEAFASQSIYCIEKLGLDYDKVNPYGGAIALGHPLGATGARVTATLLNGLKDQNKELGVISMCTSTGQGYAGLFANE</sequence>
<evidence type="ECO:0000256" key="4">
    <source>
        <dbReference type="ARBA" id="ARBA00023315"/>
    </source>
</evidence>
<evidence type="ECO:0000256" key="6">
    <source>
        <dbReference type="PIRSR" id="PIRSR000429-1"/>
    </source>
</evidence>
<dbReference type="Pfam" id="PF00108">
    <property type="entry name" value="Thiolase_N"/>
    <property type="match status" value="1"/>
</dbReference>
<evidence type="ECO:0000256" key="1">
    <source>
        <dbReference type="ARBA" id="ARBA00004872"/>
    </source>
</evidence>
<evidence type="ECO:0000313" key="10">
    <source>
        <dbReference type="CGD" id="CAL0000160152"/>
    </source>
</evidence>
<dbReference type="InterPro" id="IPR016039">
    <property type="entry name" value="Thiolase-like"/>
</dbReference>
<dbReference type="CGD" id="CAL0000160152">
    <property type="gene designation" value="Cd36_15720"/>
</dbReference>
<dbReference type="InterPro" id="IPR020616">
    <property type="entry name" value="Thiolase_N"/>
</dbReference>
<dbReference type="KEGG" id="cdu:CD36_15720"/>
<dbReference type="AlphaFoldDB" id="B9WAD2"/>
<dbReference type="RefSeq" id="XP_002418052.1">
    <property type="nucleotide sequence ID" value="XM_002418007.1"/>
</dbReference>
<keyword evidence="12" id="KW-1185">Reference proteome</keyword>
<dbReference type="eggNOG" id="KOG1389">
    <property type="taxonomic scope" value="Eukaryota"/>
</dbReference>
<evidence type="ECO:0000256" key="3">
    <source>
        <dbReference type="ARBA" id="ARBA00022679"/>
    </source>
</evidence>
<dbReference type="GO" id="GO:0005777">
    <property type="term" value="C:peroxisome"/>
    <property type="evidence" value="ECO:0007669"/>
    <property type="project" value="TreeGrafter"/>
</dbReference>
<dbReference type="InterPro" id="IPR020613">
    <property type="entry name" value="Thiolase_CS"/>
</dbReference>
<feature type="active site" description="Acyl-thioester intermediate" evidence="6">
    <location>
        <position position="94"/>
    </location>
</feature>
<dbReference type="GeneID" id="8045627"/>
<feature type="active site" description="Proton acceptor" evidence="6">
    <location>
        <position position="379"/>
    </location>
</feature>
<evidence type="ECO:0000259" key="8">
    <source>
        <dbReference type="Pfam" id="PF00108"/>
    </source>
</evidence>
<feature type="domain" description="Thiolase N-terminal" evidence="8">
    <location>
        <begin position="9"/>
        <end position="262"/>
    </location>
</feature>
<dbReference type="InterPro" id="IPR002155">
    <property type="entry name" value="Thiolase"/>
</dbReference>
<dbReference type="GO" id="GO:0010124">
    <property type="term" value="P:phenylacetate catabolic process"/>
    <property type="evidence" value="ECO:0007669"/>
    <property type="project" value="TreeGrafter"/>
</dbReference>
<gene>
    <name evidence="10" type="ordered locus">Cd36_15720</name>
    <name evidence="11" type="ORF">CD36_15720</name>
</gene>
<dbReference type="PANTHER" id="PTHR43853">
    <property type="entry name" value="3-KETOACYL-COA THIOLASE, PEROXISOMAL"/>
    <property type="match status" value="1"/>
</dbReference>
<evidence type="ECO:0000313" key="11">
    <source>
        <dbReference type="EMBL" id="CAX43351.1"/>
    </source>
</evidence>
<evidence type="ECO:0000256" key="5">
    <source>
        <dbReference type="ARBA" id="ARBA00047605"/>
    </source>
</evidence>
<name>B9WAD2_CANDC</name>
<dbReference type="CDD" id="cd00751">
    <property type="entry name" value="thiolase"/>
    <property type="match status" value="1"/>
</dbReference>
<keyword evidence="4 7" id="KW-0012">Acyltransferase</keyword>
<feature type="domain" description="Thiolase C-terminal" evidence="9">
    <location>
        <begin position="272"/>
        <end position="390"/>
    </location>
</feature>
<dbReference type="GO" id="GO:0003988">
    <property type="term" value="F:acetyl-CoA C-acyltransferase activity"/>
    <property type="evidence" value="ECO:0007669"/>
    <property type="project" value="UniProtKB-EC"/>
</dbReference>
<evidence type="ECO:0000256" key="2">
    <source>
        <dbReference type="ARBA" id="ARBA00010982"/>
    </source>
</evidence>
<keyword evidence="3 7" id="KW-0808">Transferase</keyword>
<dbReference type="SUPFAM" id="SSF53901">
    <property type="entry name" value="Thiolase-like"/>
    <property type="match status" value="2"/>
</dbReference>
<dbReference type="InterPro" id="IPR020617">
    <property type="entry name" value="Thiolase_C"/>
</dbReference>
<evidence type="ECO:0000313" key="12">
    <source>
        <dbReference type="Proteomes" id="UP000002605"/>
    </source>
</evidence>
<dbReference type="OrthoDB" id="5404651at2759"/>
<dbReference type="GO" id="GO:0006635">
    <property type="term" value="P:fatty acid beta-oxidation"/>
    <property type="evidence" value="ECO:0007669"/>
    <property type="project" value="TreeGrafter"/>
</dbReference>
<dbReference type="NCBIfam" id="TIGR01930">
    <property type="entry name" value="AcCoA-C-Actrans"/>
    <property type="match status" value="1"/>
</dbReference>
<reference evidence="11 12" key="1">
    <citation type="journal article" date="2009" name="Genome Res.">
        <title>Comparative genomics of the fungal pathogens Candida dubliniensis and Candida albicans.</title>
        <authorList>
            <person name="Jackson A.P."/>
            <person name="Gamble J.A."/>
            <person name="Yeomans T."/>
            <person name="Moran G.P."/>
            <person name="Saunders D."/>
            <person name="Harris D."/>
            <person name="Aslett M."/>
            <person name="Barrell J.F."/>
            <person name="Butler G."/>
            <person name="Citiulo F."/>
            <person name="Coleman D.C."/>
            <person name="de Groot P.W.J."/>
            <person name="Goodwin T.J."/>
            <person name="Quail M.A."/>
            <person name="McQuillan J."/>
            <person name="Munro C.A."/>
            <person name="Pain A."/>
            <person name="Poulter R.T."/>
            <person name="Rajandream M.A."/>
            <person name="Renauld H."/>
            <person name="Spiering M.J."/>
            <person name="Tivey A."/>
            <person name="Gow N.A.R."/>
            <person name="Barrell B."/>
            <person name="Sullivan D.J."/>
            <person name="Berriman M."/>
        </authorList>
    </citation>
    <scope>NUCLEOTIDE SEQUENCE [LARGE SCALE GENOMIC DNA]</scope>
    <source>
        <strain evidence="12">CD36 / ATCC MYA-646 / CBS 7987 / NCPF 3949 / NRRL Y-17841</strain>
    </source>
</reference>